<feature type="transmembrane region" description="Helical" evidence="9">
    <location>
        <begin position="189"/>
        <end position="208"/>
    </location>
</feature>
<accession>A0ABV1DG45</accession>
<dbReference type="RefSeq" id="WP_349119792.1">
    <property type="nucleotide sequence ID" value="NZ_JBBMFM010000364.1"/>
</dbReference>
<organism evidence="10 11">
    <name type="scientific">Enterocloster hominis</name>
    <name type="common">ex Hitch et al. 2024</name>
    <dbReference type="NCBI Taxonomy" id="1917870"/>
    <lineage>
        <taxon>Bacteria</taxon>
        <taxon>Bacillati</taxon>
        <taxon>Bacillota</taxon>
        <taxon>Clostridia</taxon>
        <taxon>Lachnospirales</taxon>
        <taxon>Lachnospiraceae</taxon>
        <taxon>Enterocloster</taxon>
    </lineage>
</organism>
<evidence type="ECO:0000256" key="9">
    <source>
        <dbReference type="SAM" id="Phobius"/>
    </source>
</evidence>
<feature type="transmembrane region" description="Helical" evidence="9">
    <location>
        <begin position="127"/>
        <end position="147"/>
    </location>
</feature>
<keyword evidence="4" id="KW-1003">Cell membrane</keyword>
<protein>
    <submittedName>
        <fullName evidence="10">Potassium transporter TrkG</fullName>
    </submittedName>
</protein>
<gene>
    <name evidence="10" type="ORF">WMQ36_30725</name>
</gene>
<dbReference type="InterPro" id="IPR003445">
    <property type="entry name" value="Cat_transpt"/>
</dbReference>
<comment type="subcellular location">
    <subcellularLocation>
        <location evidence="1">Cell membrane</location>
        <topology evidence="1">Multi-pass membrane protein</topology>
    </subcellularLocation>
</comment>
<keyword evidence="5 9" id="KW-0812">Transmembrane</keyword>
<evidence type="ECO:0000256" key="7">
    <source>
        <dbReference type="ARBA" id="ARBA00023065"/>
    </source>
</evidence>
<comment type="caution">
    <text evidence="10">The sequence shown here is derived from an EMBL/GenBank/DDBJ whole genome shotgun (WGS) entry which is preliminary data.</text>
</comment>
<proteinExistence type="inferred from homology"/>
<reference evidence="10 11" key="1">
    <citation type="submission" date="2024-03" db="EMBL/GenBank/DDBJ databases">
        <title>Human intestinal bacterial collection.</title>
        <authorList>
            <person name="Pauvert C."/>
            <person name="Hitch T.C.A."/>
            <person name="Clavel T."/>
        </authorList>
    </citation>
    <scope>NUCLEOTIDE SEQUENCE [LARGE SCALE GENOMIC DNA]</scope>
    <source>
        <strain evidence="10 11">CLA-SR-H021</strain>
    </source>
</reference>
<comment type="similarity">
    <text evidence="2">Belongs to the TrkH potassium transport family.</text>
</comment>
<evidence type="ECO:0000256" key="8">
    <source>
        <dbReference type="ARBA" id="ARBA00023136"/>
    </source>
</evidence>
<dbReference type="Pfam" id="PF02386">
    <property type="entry name" value="TrkH"/>
    <property type="match status" value="1"/>
</dbReference>
<evidence type="ECO:0000313" key="11">
    <source>
        <dbReference type="Proteomes" id="UP001454086"/>
    </source>
</evidence>
<sequence length="216" mass="24008">FRCEELRGYLAIVVIAILLITINIRSLFPSLFMAFHQAAFQVSSIITTTGYSTIDYNVWPEFSKSILLLIMFIGACAGSTGGGMKVSRIMIAFKEIKKEMASVIHPRSVKVLKYEGKPLEHNTLRSLNAYIIVYFMIFAISTLIISLDNFDFMTSFSAVAANLNNIGPGMSVVGPASNYSMMSYLSKTILIFDMLAGRLELFPMLVLLSPGTWKRS</sequence>
<evidence type="ECO:0000256" key="5">
    <source>
        <dbReference type="ARBA" id="ARBA00022692"/>
    </source>
</evidence>
<dbReference type="EMBL" id="JBBMFM010000364">
    <property type="protein sequence ID" value="MEQ2429343.1"/>
    <property type="molecule type" value="Genomic_DNA"/>
</dbReference>
<keyword evidence="7" id="KW-0406">Ion transport</keyword>
<feature type="non-terminal residue" evidence="10">
    <location>
        <position position="1"/>
    </location>
</feature>
<feature type="transmembrane region" description="Helical" evidence="9">
    <location>
        <begin position="6"/>
        <end position="24"/>
    </location>
</feature>
<keyword evidence="11" id="KW-1185">Reference proteome</keyword>
<keyword evidence="6 9" id="KW-1133">Transmembrane helix</keyword>
<evidence type="ECO:0000256" key="6">
    <source>
        <dbReference type="ARBA" id="ARBA00022989"/>
    </source>
</evidence>
<evidence type="ECO:0000256" key="1">
    <source>
        <dbReference type="ARBA" id="ARBA00004651"/>
    </source>
</evidence>
<dbReference type="PANTHER" id="PTHR32024">
    <property type="entry name" value="TRK SYSTEM POTASSIUM UPTAKE PROTEIN TRKG-RELATED"/>
    <property type="match status" value="1"/>
</dbReference>
<dbReference type="Proteomes" id="UP001454086">
    <property type="component" value="Unassembled WGS sequence"/>
</dbReference>
<evidence type="ECO:0000256" key="4">
    <source>
        <dbReference type="ARBA" id="ARBA00022475"/>
    </source>
</evidence>
<dbReference type="PANTHER" id="PTHR32024:SF2">
    <property type="entry name" value="TRK SYSTEM POTASSIUM UPTAKE PROTEIN TRKG-RELATED"/>
    <property type="match status" value="1"/>
</dbReference>
<keyword evidence="3" id="KW-0813">Transport</keyword>
<evidence type="ECO:0000256" key="2">
    <source>
        <dbReference type="ARBA" id="ARBA00009137"/>
    </source>
</evidence>
<evidence type="ECO:0000256" key="3">
    <source>
        <dbReference type="ARBA" id="ARBA00022448"/>
    </source>
</evidence>
<evidence type="ECO:0000313" key="10">
    <source>
        <dbReference type="EMBL" id="MEQ2429343.1"/>
    </source>
</evidence>
<feature type="transmembrane region" description="Helical" evidence="9">
    <location>
        <begin position="66"/>
        <end position="84"/>
    </location>
</feature>
<name>A0ABV1DG45_9FIRM</name>
<keyword evidence="8 9" id="KW-0472">Membrane</keyword>